<dbReference type="Proteomes" id="UP001054945">
    <property type="component" value="Unassembled WGS sequence"/>
</dbReference>
<comment type="caution">
    <text evidence="1">The sequence shown here is derived from an EMBL/GenBank/DDBJ whole genome shotgun (WGS) entry which is preliminary data.</text>
</comment>
<protein>
    <submittedName>
        <fullName evidence="1">Uncharacterized protein</fullName>
    </submittedName>
</protein>
<evidence type="ECO:0000313" key="2">
    <source>
        <dbReference type="Proteomes" id="UP001054945"/>
    </source>
</evidence>
<keyword evidence="2" id="KW-1185">Reference proteome</keyword>
<name>A0AAV4MFZ0_CAEEX</name>
<reference evidence="1 2" key="1">
    <citation type="submission" date="2021-06" db="EMBL/GenBank/DDBJ databases">
        <title>Caerostris extrusa draft genome.</title>
        <authorList>
            <person name="Kono N."/>
            <person name="Arakawa K."/>
        </authorList>
    </citation>
    <scope>NUCLEOTIDE SEQUENCE [LARGE SCALE GENOMIC DNA]</scope>
</reference>
<sequence length="93" mass="10753">MTELQNSMLINDRRTHPQTSLTVRSTPLAICTFSCCRRTVEIPETIYHKMTELQNSMLINDRRTHPQTSLTLRNTPLAICTFTCCRRTAEIPE</sequence>
<dbReference type="AlphaFoldDB" id="A0AAV4MFZ0"/>
<proteinExistence type="predicted"/>
<accession>A0AAV4MFZ0</accession>
<gene>
    <name evidence="1" type="ORF">CEXT_505821</name>
</gene>
<evidence type="ECO:0000313" key="1">
    <source>
        <dbReference type="EMBL" id="GIX70956.1"/>
    </source>
</evidence>
<organism evidence="1 2">
    <name type="scientific">Caerostris extrusa</name>
    <name type="common">Bark spider</name>
    <name type="synonym">Caerostris bankana</name>
    <dbReference type="NCBI Taxonomy" id="172846"/>
    <lineage>
        <taxon>Eukaryota</taxon>
        <taxon>Metazoa</taxon>
        <taxon>Ecdysozoa</taxon>
        <taxon>Arthropoda</taxon>
        <taxon>Chelicerata</taxon>
        <taxon>Arachnida</taxon>
        <taxon>Araneae</taxon>
        <taxon>Araneomorphae</taxon>
        <taxon>Entelegynae</taxon>
        <taxon>Araneoidea</taxon>
        <taxon>Araneidae</taxon>
        <taxon>Caerostris</taxon>
    </lineage>
</organism>
<dbReference type="EMBL" id="BPLR01002176">
    <property type="protein sequence ID" value="GIX70956.1"/>
    <property type="molecule type" value="Genomic_DNA"/>
</dbReference>